<name>A0A5C1PWG3_9BURK</name>
<dbReference type="SUPFAM" id="SSF55785">
    <property type="entry name" value="PYP-like sensor domain (PAS domain)"/>
    <property type="match status" value="1"/>
</dbReference>
<feature type="compositionally biased region" description="Basic residues" evidence="1">
    <location>
        <begin position="51"/>
        <end position="66"/>
    </location>
</feature>
<evidence type="ECO:0000259" key="3">
    <source>
        <dbReference type="PROSITE" id="PS50883"/>
    </source>
</evidence>
<dbReference type="InterPro" id="IPR052155">
    <property type="entry name" value="Biofilm_reg_signaling"/>
</dbReference>
<dbReference type="SMART" id="SM00052">
    <property type="entry name" value="EAL"/>
    <property type="match status" value="1"/>
</dbReference>
<evidence type="ECO:0000256" key="2">
    <source>
        <dbReference type="SAM" id="Phobius"/>
    </source>
</evidence>
<dbReference type="Gene3D" id="3.30.70.270">
    <property type="match status" value="1"/>
</dbReference>
<dbReference type="PANTHER" id="PTHR44757">
    <property type="entry name" value="DIGUANYLATE CYCLASE DGCP"/>
    <property type="match status" value="1"/>
</dbReference>
<dbReference type="NCBIfam" id="TIGR00254">
    <property type="entry name" value="GGDEF"/>
    <property type="match status" value="1"/>
</dbReference>
<evidence type="ECO:0000259" key="4">
    <source>
        <dbReference type="PROSITE" id="PS50887"/>
    </source>
</evidence>
<dbReference type="Proteomes" id="UP000323522">
    <property type="component" value="Chromosome"/>
</dbReference>
<dbReference type="Gene3D" id="3.30.450.20">
    <property type="entry name" value="PAS domain"/>
    <property type="match status" value="1"/>
</dbReference>
<dbReference type="CDD" id="cd01949">
    <property type="entry name" value="GGDEF"/>
    <property type="match status" value="1"/>
</dbReference>
<feature type="compositionally biased region" description="Low complexity" evidence="1">
    <location>
        <begin position="67"/>
        <end position="101"/>
    </location>
</feature>
<reference evidence="5 6" key="1">
    <citation type="submission" date="2019-02" db="EMBL/GenBank/DDBJ databases">
        <title>Complete Genome Sequence and Methylome Analysis of Sphaerotilus natans subsp. sulfidivorans D-507.</title>
        <authorList>
            <person name="Fomenkov A."/>
            <person name="Gridneva E."/>
            <person name="Smolyakov D."/>
            <person name="Dubinina G."/>
            <person name="Vincze T."/>
            <person name="Grabovich M."/>
            <person name="Roberts R.J."/>
        </authorList>
    </citation>
    <scope>NUCLEOTIDE SEQUENCE [LARGE SCALE GENOMIC DNA]</scope>
    <source>
        <strain evidence="5 6">D-507</strain>
    </source>
</reference>
<gene>
    <name evidence="5" type="ORF">EWH46_04555</name>
</gene>
<dbReference type="InterPro" id="IPR007890">
    <property type="entry name" value="CHASE2"/>
</dbReference>
<dbReference type="SMART" id="SM00267">
    <property type="entry name" value="GGDEF"/>
    <property type="match status" value="1"/>
</dbReference>
<dbReference type="PROSITE" id="PS50883">
    <property type="entry name" value="EAL"/>
    <property type="match status" value="1"/>
</dbReference>
<feature type="transmembrane region" description="Helical" evidence="2">
    <location>
        <begin position="486"/>
        <end position="506"/>
    </location>
</feature>
<dbReference type="InterPro" id="IPR035919">
    <property type="entry name" value="EAL_sf"/>
</dbReference>
<dbReference type="AlphaFoldDB" id="A0A5C1PWG3"/>
<dbReference type="SMART" id="SM01080">
    <property type="entry name" value="CHASE2"/>
    <property type="match status" value="1"/>
</dbReference>
<dbReference type="InterPro" id="IPR043128">
    <property type="entry name" value="Rev_trsase/Diguanyl_cyclase"/>
</dbReference>
<feature type="region of interest" description="Disordered" evidence="1">
    <location>
        <begin position="807"/>
        <end position="829"/>
    </location>
</feature>
<dbReference type="PANTHER" id="PTHR44757:SF2">
    <property type="entry name" value="BIOFILM ARCHITECTURE MAINTENANCE PROTEIN MBAA"/>
    <property type="match status" value="1"/>
</dbReference>
<dbReference type="OrthoDB" id="9813903at2"/>
<organism evidence="5 6">
    <name type="scientific">Sphaerotilus sulfidivorans</name>
    <dbReference type="NCBI Taxonomy" id="639200"/>
    <lineage>
        <taxon>Bacteria</taxon>
        <taxon>Pseudomonadati</taxon>
        <taxon>Pseudomonadota</taxon>
        <taxon>Betaproteobacteria</taxon>
        <taxon>Burkholderiales</taxon>
        <taxon>Sphaerotilaceae</taxon>
        <taxon>Sphaerotilus</taxon>
    </lineage>
</organism>
<feature type="domain" description="EAL" evidence="3">
    <location>
        <begin position="828"/>
        <end position="1081"/>
    </location>
</feature>
<dbReference type="SUPFAM" id="SSF141868">
    <property type="entry name" value="EAL domain-like"/>
    <property type="match status" value="1"/>
</dbReference>
<dbReference type="EMBL" id="CP035708">
    <property type="protein sequence ID" value="QEN00123.1"/>
    <property type="molecule type" value="Genomic_DNA"/>
</dbReference>
<dbReference type="SUPFAM" id="SSF55073">
    <property type="entry name" value="Nucleotide cyclase"/>
    <property type="match status" value="1"/>
</dbReference>
<dbReference type="InterPro" id="IPR035965">
    <property type="entry name" value="PAS-like_dom_sf"/>
</dbReference>
<dbReference type="InterPro" id="IPR001633">
    <property type="entry name" value="EAL_dom"/>
</dbReference>
<dbReference type="Pfam" id="PF05226">
    <property type="entry name" value="CHASE2"/>
    <property type="match status" value="1"/>
</dbReference>
<dbReference type="InterPro" id="IPR000160">
    <property type="entry name" value="GGDEF_dom"/>
</dbReference>
<feature type="transmembrane region" description="Helical" evidence="2">
    <location>
        <begin position="462"/>
        <end position="480"/>
    </location>
</feature>
<feature type="domain" description="GGDEF" evidence="4">
    <location>
        <begin position="685"/>
        <end position="818"/>
    </location>
</feature>
<feature type="region of interest" description="Disordered" evidence="1">
    <location>
        <begin position="32"/>
        <end position="118"/>
    </location>
</feature>
<evidence type="ECO:0000313" key="6">
    <source>
        <dbReference type="Proteomes" id="UP000323522"/>
    </source>
</evidence>
<accession>A0A5C1PWG3</accession>
<dbReference type="KEGG" id="snn:EWH46_04555"/>
<sequence length="1103" mass="117097">MLAGRRLRPGTRAQCALAGAGAARAAARRARPAAAAVARHRAGSPGAAADRHRRGLPRGAARRTPARRPGAAAAPPARSGRPAACAGATAAGRRRPGAVVRHPPRARPDAAGRPGLSMTGTSWRGLRALAAPARLPWLLALLLALALLGPAQPLRVRIDLLVHDLVSTLASARLPGQATDPADGTEGPVIIAIDDASLQALGPWPWPRTLHAELIDTLRRAGVQAIGYGVMFAEPSRQPEDDLRLAAAMRAQGRVVLPVLPLRDGSGRPQGVLEPLPLLAASAAALGHAEAPIDADGRIRGLALQAGSGLQRWEALPLALQRVAATGSGGGGGSPGSRLTEPPPEPDPTLPWWRHDLRLLPDRPARLHEISAIDLLGDPARAGALLGRSVWVGVTATGIDPALPTPGRAGQVDLLSTVQWQARVQAALEQGTLVRPLGGLWLWLLTLLPLLGMLLRPLPASPALALGWLLLPCAAATLLLTTQALWLPVGTLACAGALALLLERLMALQGARRGLREERELALATLQVLGEAVISLDGQGRIVQLNARARQWLGADAAPGRALAPLLRMPALDRRILLQALDDSRHQTAPLTPDLPLRLARDPGQADRPLLASIQPLPAPRDDQLVLVLTDLSEVMSARRQIEHDRRHDRLTGLPERRLFIEQLTQQLGAGPAGPDASGSSAPAPRLALLFIDIDRFARIGDHLGHAQADEVLLRLARRLQDGCHRSELLARWGGDQFVMLLRQACDPDAALARARELLELVSPDIEVGGLALGLGASIGVACAPRDGRDADTLLMRARTAMGRAKAAGGHRVAGGGTDPAPPPDPRQLGLETRLRQAIEQDEFVLHYQLQFALDDGRPVGAEALLRWPREDGLWLPGRFIGLIDEGGMTVALGERVIAQAIAQLRRWREAGLAPVPVSVNISPRQCLDTRLPELVAERLAQEQVPAALLKIEITESAAMHDPQHLRGLLERLRAMGVQIALDDFGTGYSSLAHLRDMPVDQIKIDPGFVGSMEQHAGSRAIVEATIALAHGLKVPVVAEGVESARQLELLRELGCDQVQGFLLAHPLPPDALAAILAKRLRADAPSPHISRCSPALSPPRIT</sequence>
<evidence type="ECO:0000256" key="1">
    <source>
        <dbReference type="SAM" id="MobiDB-lite"/>
    </source>
</evidence>
<keyword evidence="2" id="KW-1133">Transmembrane helix</keyword>
<keyword evidence="2" id="KW-0472">Membrane</keyword>
<proteinExistence type="predicted"/>
<dbReference type="Gene3D" id="3.20.20.450">
    <property type="entry name" value="EAL domain"/>
    <property type="match status" value="1"/>
</dbReference>
<dbReference type="CDD" id="cd01948">
    <property type="entry name" value="EAL"/>
    <property type="match status" value="1"/>
</dbReference>
<dbReference type="PROSITE" id="PS50887">
    <property type="entry name" value="GGDEF"/>
    <property type="match status" value="1"/>
</dbReference>
<keyword evidence="2" id="KW-0812">Transmembrane</keyword>
<dbReference type="InterPro" id="IPR029787">
    <property type="entry name" value="Nucleotide_cyclase"/>
</dbReference>
<protein>
    <submittedName>
        <fullName evidence="5">EAL domain-containing protein</fullName>
    </submittedName>
</protein>
<feature type="region of interest" description="Disordered" evidence="1">
    <location>
        <begin position="324"/>
        <end position="350"/>
    </location>
</feature>
<dbReference type="Pfam" id="PF00563">
    <property type="entry name" value="EAL"/>
    <property type="match status" value="1"/>
</dbReference>
<dbReference type="Pfam" id="PF00990">
    <property type="entry name" value="GGDEF"/>
    <property type="match status" value="1"/>
</dbReference>
<evidence type="ECO:0000313" key="5">
    <source>
        <dbReference type="EMBL" id="QEN00123.1"/>
    </source>
</evidence>